<dbReference type="InterPro" id="IPR036465">
    <property type="entry name" value="vWFA_dom_sf"/>
</dbReference>
<dbReference type="Gene3D" id="3.40.50.410">
    <property type="entry name" value="von Willebrand factor, type A domain"/>
    <property type="match status" value="1"/>
</dbReference>
<name>A0ABW3L1W4_9BACI</name>
<protein>
    <submittedName>
        <fullName evidence="2">VWA domain-containing protein</fullName>
    </submittedName>
</protein>
<gene>
    <name evidence="2" type="ORF">ACFQ2J_11365</name>
</gene>
<dbReference type="RefSeq" id="WP_386060213.1">
    <property type="nucleotide sequence ID" value="NZ_JBHTKL010000005.1"/>
</dbReference>
<evidence type="ECO:0000259" key="1">
    <source>
        <dbReference type="PROSITE" id="PS50234"/>
    </source>
</evidence>
<feature type="domain" description="VWFA" evidence="1">
    <location>
        <begin position="44"/>
        <end position="216"/>
    </location>
</feature>
<evidence type="ECO:0000313" key="2">
    <source>
        <dbReference type="EMBL" id="MFD1019772.1"/>
    </source>
</evidence>
<sequence>MSKNVTLSHAHQSPYVPTSGKASVYLLLELNAKEMNSTNRAPINLSLVLDRSGSMSGSPLEYCKEASKFVVTQLSEQDRMSMVIFDDSIDTVFPPQPVTHKDHLKHLIEGIETRGITNLSGGLIQGCQHVVNQKGKDHVNRVLLLSDGMANAGITDPEKLKKVAEDYHAAGTVITTMGVSDHFDEELMEGIADAGKGNFYFIDKVEEIPDIFAKELEGLLSVVAQNITLTIKPKKGAEIHNVFGYQEKHEEDGVRVSLGDIFSKETKSVLIECALPAGDPGTRPMFDVEWSFVDVTDGVKEYSCSYQVPFTFTNDLEKLSEASSTAVDKQVEITQSAQKLEQALQLFDEGNLEEGKDLLYANAQHLQSYAEETGDEEILKESATMLDQLEHFEFTKHTRKALHAEKYRQMKRRRK</sequence>
<reference evidence="3" key="1">
    <citation type="journal article" date="2019" name="Int. J. Syst. Evol. Microbiol.">
        <title>The Global Catalogue of Microorganisms (GCM) 10K type strain sequencing project: providing services to taxonomists for standard genome sequencing and annotation.</title>
        <authorList>
            <consortium name="The Broad Institute Genomics Platform"/>
            <consortium name="The Broad Institute Genome Sequencing Center for Infectious Disease"/>
            <person name="Wu L."/>
            <person name="Ma J."/>
        </authorList>
    </citation>
    <scope>NUCLEOTIDE SEQUENCE [LARGE SCALE GENOMIC DNA]</scope>
    <source>
        <strain evidence="3">CCUG 56607</strain>
    </source>
</reference>
<dbReference type="SMART" id="SM00327">
    <property type="entry name" value="VWA"/>
    <property type="match status" value="1"/>
</dbReference>
<dbReference type="PROSITE" id="PS50234">
    <property type="entry name" value="VWFA"/>
    <property type="match status" value="1"/>
</dbReference>
<dbReference type="InterPro" id="IPR002035">
    <property type="entry name" value="VWF_A"/>
</dbReference>
<dbReference type="PANTHER" id="PTHR10579">
    <property type="entry name" value="CALCIUM-ACTIVATED CHLORIDE CHANNEL REGULATOR"/>
    <property type="match status" value="1"/>
</dbReference>
<dbReference type="EMBL" id="JBHTKL010000005">
    <property type="protein sequence ID" value="MFD1019772.1"/>
    <property type="molecule type" value="Genomic_DNA"/>
</dbReference>
<organism evidence="2 3">
    <name type="scientific">Thalassobacillus hwangdonensis</name>
    <dbReference type="NCBI Taxonomy" id="546108"/>
    <lineage>
        <taxon>Bacteria</taxon>
        <taxon>Bacillati</taxon>
        <taxon>Bacillota</taxon>
        <taxon>Bacilli</taxon>
        <taxon>Bacillales</taxon>
        <taxon>Bacillaceae</taxon>
        <taxon>Thalassobacillus</taxon>
    </lineage>
</organism>
<dbReference type="PANTHER" id="PTHR10579:SF43">
    <property type="entry name" value="ZINC FINGER (C3HC4-TYPE RING FINGER) FAMILY PROTEIN"/>
    <property type="match status" value="1"/>
</dbReference>
<dbReference type="SUPFAM" id="SSF53300">
    <property type="entry name" value="vWA-like"/>
    <property type="match status" value="1"/>
</dbReference>
<dbReference type="InterPro" id="IPR051266">
    <property type="entry name" value="CLCR"/>
</dbReference>
<evidence type="ECO:0000313" key="3">
    <source>
        <dbReference type="Proteomes" id="UP001596990"/>
    </source>
</evidence>
<dbReference type="Proteomes" id="UP001596990">
    <property type="component" value="Unassembled WGS sequence"/>
</dbReference>
<accession>A0ABW3L1W4</accession>
<comment type="caution">
    <text evidence="2">The sequence shown here is derived from an EMBL/GenBank/DDBJ whole genome shotgun (WGS) entry which is preliminary data.</text>
</comment>
<dbReference type="Pfam" id="PF00092">
    <property type="entry name" value="VWA"/>
    <property type="match status" value="1"/>
</dbReference>
<proteinExistence type="predicted"/>
<keyword evidence="3" id="KW-1185">Reference proteome</keyword>